<feature type="domain" description="HAMP" evidence="16">
    <location>
        <begin position="75"/>
        <end position="127"/>
    </location>
</feature>
<dbReference type="SUPFAM" id="SSF47384">
    <property type="entry name" value="Homodimeric domain of signal transducing histidine kinase"/>
    <property type="match status" value="1"/>
</dbReference>
<dbReference type="InterPro" id="IPR003660">
    <property type="entry name" value="HAMP_dom"/>
</dbReference>
<keyword evidence="13 14" id="KW-0472">Membrane</keyword>
<keyword evidence="11 14" id="KW-1133">Transmembrane helix</keyword>
<keyword evidence="7 14" id="KW-0812">Transmembrane</keyword>
<dbReference type="Proteomes" id="UP000092495">
    <property type="component" value="Chromosome"/>
</dbReference>
<evidence type="ECO:0000259" key="15">
    <source>
        <dbReference type="PROSITE" id="PS50109"/>
    </source>
</evidence>
<proteinExistence type="predicted"/>
<dbReference type="InterPro" id="IPR036097">
    <property type="entry name" value="HisK_dim/P_sf"/>
</dbReference>
<dbReference type="Gene3D" id="3.30.565.10">
    <property type="entry name" value="Histidine kinase-like ATPase, C-terminal domain"/>
    <property type="match status" value="1"/>
</dbReference>
<dbReference type="Gene3D" id="6.10.340.10">
    <property type="match status" value="1"/>
</dbReference>
<keyword evidence="8" id="KW-0547">Nucleotide-binding</keyword>
<dbReference type="CDD" id="cd00082">
    <property type="entry name" value="HisKA"/>
    <property type="match status" value="1"/>
</dbReference>
<evidence type="ECO:0000256" key="3">
    <source>
        <dbReference type="ARBA" id="ARBA00012438"/>
    </source>
</evidence>
<reference evidence="17" key="1">
    <citation type="submission" date="2016-10" db="EMBL/GenBank/DDBJ databases">
        <authorList>
            <person name="See-Too W.S."/>
        </authorList>
    </citation>
    <scope>NUCLEOTIDE SEQUENCE</scope>
    <source>
        <strain evidence="17">DSM 22276</strain>
    </source>
</reference>
<dbReference type="InterPro" id="IPR003661">
    <property type="entry name" value="HisK_dim/P_dom"/>
</dbReference>
<evidence type="ECO:0000256" key="7">
    <source>
        <dbReference type="ARBA" id="ARBA00022692"/>
    </source>
</evidence>
<sequence>MRKIGVNKLLLKLFFVILLNWFLASCVFFLLAYFAARFYFQEGASFNPEMVNRVYPSILFLSILVFIIGFSFMVRHKLKQISHLAQEIDAIASGNLGHQVVIKGNDELASLGENVNRMSVQIKELFEKERSHEQEHRQLTSNLSHDLRTPLTSIRGYVQLLQDYPGKHDQAYLHIIEKKTKQLERLVDQLSAVDRLSDGQITMHAESINLSLMTSQLIHEYHPLFEMDGMQLVPDIESALFVSADVEGVMRTCQNLLSNALKYAQKNSTVRIDVRQDQEKETIVWEIRNETDEATLQQLDKLFNRTYRVDPSRGAVAGDGLGLSIARQIMRLNGGDLIVKQAGKHTISFQAIFPSIGQITD</sequence>
<keyword evidence="18" id="KW-1185">Reference proteome</keyword>
<keyword evidence="12" id="KW-0902">Two-component regulatory system</keyword>
<evidence type="ECO:0000256" key="5">
    <source>
        <dbReference type="ARBA" id="ARBA00022553"/>
    </source>
</evidence>
<feature type="transmembrane region" description="Helical" evidence="14">
    <location>
        <begin position="9"/>
        <end position="34"/>
    </location>
</feature>
<dbReference type="AlphaFoldDB" id="A0A1C7EHB0"/>
<keyword evidence="4" id="KW-1003">Cell membrane</keyword>
<dbReference type="EMBL" id="CP016543">
    <property type="protein sequence ID" value="ANU23051.1"/>
    <property type="molecule type" value="Genomic_DNA"/>
</dbReference>
<keyword evidence="6" id="KW-0808">Transferase</keyword>
<evidence type="ECO:0000256" key="8">
    <source>
        <dbReference type="ARBA" id="ARBA00022741"/>
    </source>
</evidence>
<feature type="domain" description="Histidine kinase" evidence="15">
    <location>
        <begin position="142"/>
        <end position="357"/>
    </location>
</feature>
<dbReference type="RefSeq" id="WP_065526100.1">
    <property type="nucleotide sequence ID" value="NZ_CP016543.2"/>
</dbReference>
<dbReference type="OrthoDB" id="9792991at2"/>
<dbReference type="Gene3D" id="1.10.287.130">
    <property type="match status" value="1"/>
</dbReference>
<dbReference type="InterPro" id="IPR003594">
    <property type="entry name" value="HATPase_dom"/>
</dbReference>
<evidence type="ECO:0000256" key="13">
    <source>
        <dbReference type="ARBA" id="ARBA00023136"/>
    </source>
</evidence>
<dbReference type="PROSITE" id="PS50109">
    <property type="entry name" value="HIS_KIN"/>
    <property type="match status" value="1"/>
</dbReference>
<organism evidence="17 18">
    <name type="scientific">Planococcus donghaensis</name>
    <dbReference type="NCBI Taxonomy" id="414778"/>
    <lineage>
        <taxon>Bacteria</taxon>
        <taxon>Bacillati</taxon>
        <taxon>Bacillota</taxon>
        <taxon>Bacilli</taxon>
        <taxon>Bacillales</taxon>
        <taxon>Caryophanaceae</taxon>
        <taxon>Planococcus</taxon>
    </lineage>
</organism>
<dbReference type="InterPro" id="IPR036890">
    <property type="entry name" value="HATPase_C_sf"/>
</dbReference>
<evidence type="ECO:0000313" key="18">
    <source>
        <dbReference type="Proteomes" id="UP000092495"/>
    </source>
</evidence>
<dbReference type="GO" id="GO:0005524">
    <property type="term" value="F:ATP binding"/>
    <property type="evidence" value="ECO:0007669"/>
    <property type="project" value="UniProtKB-KW"/>
</dbReference>
<evidence type="ECO:0000256" key="2">
    <source>
        <dbReference type="ARBA" id="ARBA00004651"/>
    </source>
</evidence>
<dbReference type="CDD" id="cd06225">
    <property type="entry name" value="HAMP"/>
    <property type="match status" value="1"/>
</dbReference>
<evidence type="ECO:0000256" key="11">
    <source>
        <dbReference type="ARBA" id="ARBA00022989"/>
    </source>
</evidence>
<protein>
    <recommendedName>
        <fullName evidence="3">histidine kinase</fullName>
        <ecNumber evidence="3">2.7.13.3</ecNumber>
    </recommendedName>
</protein>
<dbReference type="GO" id="GO:0000155">
    <property type="term" value="F:phosphorelay sensor kinase activity"/>
    <property type="evidence" value="ECO:0007669"/>
    <property type="project" value="InterPro"/>
</dbReference>
<name>A0A1C7EHB0_9BACL</name>
<dbReference type="SUPFAM" id="SSF55874">
    <property type="entry name" value="ATPase domain of HSP90 chaperone/DNA topoisomerase II/histidine kinase"/>
    <property type="match status" value="1"/>
</dbReference>
<dbReference type="KEGG" id="pdg:BCM40_06550"/>
<feature type="transmembrane region" description="Helical" evidence="14">
    <location>
        <begin position="54"/>
        <end position="74"/>
    </location>
</feature>
<accession>A0A1C7EHB0</accession>
<dbReference type="PROSITE" id="PS51257">
    <property type="entry name" value="PROKAR_LIPOPROTEIN"/>
    <property type="match status" value="1"/>
</dbReference>
<dbReference type="SMART" id="SM00387">
    <property type="entry name" value="HATPase_c"/>
    <property type="match status" value="1"/>
</dbReference>
<evidence type="ECO:0000256" key="10">
    <source>
        <dbReference type="ARBA" id="ARBA00022840"/>
    </source>
</evidence>
<evidence type="ECO:0000313" key="17">
    <source>
        <dbReference type="EMBL" id="ANU23051.1"/>
    </source>
</evidence>
<dbReference type="Pfam" id="PF00672">
    <property type="entry name" value="HAMP"/>
    <property type="match status" value="1"/>
</dbReference>
<dbReference type="InterPro" id="IPR005467">
    <property type="entry name" value="His_kinase_dom"/>
</dbReference>
<evidence type="ECO:0000256" key="4">
    <source>
        <dbReference type="ARBA" id="ARBA00022475"/>
    </source>
</evidence>
<evidence type="ECO:0000256" key="14">
    <source>
        <dbReference type="SAM" id="Phobius"/>
    </source>
</evidence>
<dbReference type="EC" id="2.7.13.3" evidence="3"/>
<evidence type="ECO:0000256" key="6">
    <source>
        <dbReference type="ARBA" id="ARBA00022679"/>
    </source>
</evidence>
<evidence type="ECO:0000259" key="16">
    <source>
        <dbReference type="PROSITE" id="PS50885"/>
    </source>
</evidence>
<dbReference type="InterPro" id="IPR050398">
    <property type="entry name" value="HssS/ArlS-like"/>
</dbReference>
<dbReference type="Pfam" id="PF00512">
    <property type="entry name" value="HisKA"/>
    <property type="match status" value="1"/>
</dbReference>
<comment type="catalytic activity">
    <reaction evidence="1">
        <text>ATP + protein L-histidine = ADP + protein N-phospho-L-histidine.</text>
        <dbReference type="EC" id="2.7.13.3"/>
    </reaction>
</comment>
<dbReference type="SUPFAM" id="SSF158472">
    <property type="entry name" value="HAMP domain-like"/>
    <property type="match status" value="1"/>
</dbReference>
<dbReference type="SMART" id="SM00388">
    <property type="entry name" value="HisKA"/>
    <property type="match status" value="1"/>
</dbReference>
<dbReference type="SMART" id="SM00304">
    <property type="entry name" value="HAMP"/>
    <property type="match status" value="1"/>
</dbReference>
<keyword evidence="10" id="KW-0067">ATP-binding</keyword>
<evidence type="ECO:0000256" key="12">
    <source>
        <dbReference type="ARBA" id="ARBA00023012"/>
    </source>
</evidence>
<keyword evidence="9" id="KW-0418">Kinase</keyword>
<comment type="subcellular location">
    <subcellularLocation>
        <location evidence="2">Cell membrane</location>
        <topology evidence="2">Multi-pass membrane protein</topology>
    </subcellularLocation>
</comment>
<dbReference type="PROSITE" id="PS50885">
    <property type="entry name" value="HAMP"/>
    <property type="match status" value="1"/>
</dbReference>
<dbReference type="STRING" id="414778.BCM40_06550"/>
<dbReference type="GO" id="GO:0005886">
    <property type="term" value="C:plasma membrane"/>
    <property type="evidence" value="ECO:0007669"/>
    <property type="project" value="UniProtKB-SubCell"/>
</dbReference>
<evidence type="ECO:0000256" key="9">
    <source>
        <dbReference type="ARBA" id="ARBA00022777"/>
    </source>
</evidence>
<dbReference type="PANTHER" id="PTHR45528">
    <property type="entry name" value="SENSOR HISTIDINE KINASE CPXA"/>
    <property type="match status" value="1"/>
</dbReference>
<dbReference type="PANTHER" id="PTHR45528:SF1">
    <property type="entry name" value="SENSOR HISTIDINE KINASE CPXA"/>
    <property type="match status" value="1"/>
</dbReference>
<evidence type="ECO:0000256" key="1">
    <source>
        <dbReference type="ARBA" id="ARBA00000085"/>
    </source>
</evidence>
<keyword evidence="5" id="KW-0597">Phosphoprotein</keyword>
<gene>
    <name evidence="17" type="ORF">BCM40_06550</name>
</gene>
<dbReference type="Pfam" id="PF02518">
    <property type="entry name" value="HATPase_c"/>
    <property type="match status" value="1"/>
</dbReference>